<keyword evidence="1" id="KW-0732">Signal</keyword>
<gene>
    <name evidence="5" type="primary">LOC106013175</name>
</gene>
<dbReference type="GeneID" id="106013175"/>
<name>A0ABM1A9Y1_APLCA</name>
<dbReference type="PANTHER" id="PTHR23412:SF17">
    <property type="entry name" value="OTOANCORIN"/>
    <property type="match status" value="1"/>
</dbReference>
<evidence type="ECO:0000256" key="1">
    <source>
        <dbReference type="ARBA" id="ARBA00022729"/>
    </source>
</evidence>
<accession>A0ABM1A9Y1</accession>
<dbReference type="RefSeq" id="XP_012943654.1">
    <property type="nucleotide sequence ID" value="XM_013088200.2"/>
</dbReference>
<dbReference type="InterPro" id="IPR026664">
    <property type="entry name" value="Stereocilin-rel"/>
</dbReference>
<evidence type="ECO:0000313" key="5">
    <source>
        <dbReference type="RefSeq" id="XP_012943654.1"/>
    </source>
</evidence>
<sequence length="419" mass="44235">MDRHWEHLPGLSSLLQNNPQRLEDMGSMIVDIDVNLMGTLDTDSQQVFVSSTQKVMESLGKVQKEAASRPSSEISDTEKDSDKAKVKKLTQEIFSMHLSVSFSKRRKRSTPAADCATIQSFNGALSFLTASDISAMSNSEFTDCLAEFQTTSWDSSQLEAFAAQLIDSFGSDSSTWTKDNVLDAGVLLDALNSTHILNLTVIDDDALSTLGTYTFTNNAAHIMTSYMTTQNIADVSTISASVLGNTGNLLCGFNSTQMQSLDSNAVDTASSDLSSVSCLESDQLTTLSNKIVEVQGTDWSTKTADQITTLGVLAGGLPASVLEDLGSDQLASISTVAIANMDTTTFSTVFTVDKISSLSSSQANAVTQDQLNSLSADQLSAVTAVATTTTAGGNGASGVVVSIWTLCLLLLAAAMPLAV</sequence>
<reference evidence="5" key="1">
    <citation type="submission" date="2025-08" db="UniProtKB">
        <authorList>
            <consortium name="RefSeq"/>
        </authorList>
    </citation>
    <scope>IDENTIFICATION</scope>
</reference>
<protein>
    <submittedName>
        <fullName evidence="5">Stereocilin</fullName>
    </submittedName>
</protein>
<keyword evidence="2" id="KW-0325">Glycoprotein</keyword>
<keyword evidence="4" id="KW-1185">Reference proteome</keyword>
<feature type="region of interest" description="Disordered" evidence="3">
    <location>
        <begin position="63"/>
        <end position="83"/>
    </location>
</feature>
<dbReference type="PANTHER" id="PTHR23412">
    <property type="entry name" value="STEREOCILIN RELATED"/>
    <property type="match status" value="1"/>
</dbReference>
<evidence type="ECO:0000256" key="3">
    <source>
        <dbReference type="SAM" id="MobiDB-lite"/>
    </source>
</evidence>
<evidence type="ECO:0000313" key="4">
    <source>
        <dbReference type="Proteomes" id="UP000694888"/>
    </source>
</evidence>
<evidence type="ECO:0000256" key="2">
    <source>
        <dbReference type="ARBA" id="ARBA00023180"/>
    </source>
</evidence>
<dbReference type="Proteomes" id="UP000694888">
    <property type="component" value="Unplaced"/>
</dbReference>
<proteinExistence type="predicted"/>
<organism evidence="4 5">
    <name type="scientific">Aplysia californica</name>
    <name type="common">California sea hare</name>
    <dbReference type="NCBI Taxonomy" id="6500"/>
    <lineage>
        <taxon>Eukaryota</taxon>
        <taxon>Metazoa</taxon>
        <taxon>Spiralia</taxon>
        <taxon>Lophotrochozoa</taxon>
        <taxon>Mollusca</taxon>
        <taxon>Gastropoda</taxon>
        <taxon>Heterobranchia</taxon>
        <taxon>Euthyneura</taxon>
        <taxon>Tectipleura</taxon>
        <taxon>Aplysiida</taxon>
        <taxon>Aplysioidea</taxon>
        <taxon>Aplysiidae</taxon>
        <taxon>Aplysia</taxon>
    </lineage>
</organism>